<evidence type="ECO:0000313" key="1">
    <source>
        <dbReference type="EMBL" id="GBN96773.1"/>
    </source>
</evidence>
<comment type="caution">
    <text evidence="1">The sequence shown here is derived from an EMBL/GenBank/DDBJ whole genome shotgun (WGS) entry which is preliminary data.</text>
</comment>
<organism evidence="1 2">
    <name type="scientific">Araneus ventricosus</name>
    <name type="common">Orbweaver spider</name>
    <name type="synonym">Epeira ventricosa</name>
    <dbReference type="NCBI Taxonomy" id="182803"/>
    <lineage>
        <taxon>Eukaryota</taxon>
        <taxon>Metazoa</taxon>
        <taxon>Ecdysozoa</taxon>
        <taxon>Arthropoda</taxon>
        <taxon>Chelicerata</taxon>
        <taxon>Arachnida</taxon>
        <taxon>Araneae</taxon>
        <taxon>Araneomorphae</taxon>
        <taxon>Entelegynae</taxon>
        <taxon>Araneoidea</taxon>
        <taxon>Araneidae</taxon>
        <taxon>Araneus</taxon>
    </lineage>
</organism>
<accession>A0A4Y2TAG0</accession>
<sequence>MDVILNRHQMTSHSASHVKYSGTSLRGHPCLGITHLNGCFRSIRNFRSIHVITATQIPLSGRVSRPLNFNEVHTFRLSDFGSFNNRNGSKEKLKIHTLKDSTGKWNEINHSFSSVKRKVISGLYRVWAFKSSSVTFRC</sequence>
<gene>
    <name evidence="1" type="ORF">AVEN_109269_1</name>
</gene>
<name>A0A4Y2TAG0_ARAVE</name>
<reference evidence="1 2" key="1">
    <citation type="journal article" date="2019" name="Sci. Rep.">
        <title>Orb-weaving spider Araneus ventricosus genome elucidates the spidroin gene catalogue.</title>
        <authorList>
            <person name="Kono N."/>
            <person name="Nakamura H."/>
            <person name="Ohtoshi R."/>
            <person name="Moran D.A.P."/>
            <person name="Shinohara A."/>
            <person name="Yoshida Y."/>
            <person name="Fujiwara M."/>
            <person name="Mori M."/>
            <person name="Tomita M."/>
            <person name="Arakawa K."/>
        </authorList>
    </citation>
    <scope>NUCLEOTIDE SEQUENCE [LARGE SCALE GENOMIC DNA]</scope>
</reference>
<proteinExistence type="predicted"/>
<evidence type="ECO:0000313" key="2">
    <source>
        <dbReference type="Proteomes" id="UP000499080"/>
    </source>
</evidence>
<dbReference type="AlphaFoldDB" id="A0A4Y2TAG0"/>
<keyword evidence="2" id="KW-1185">Reference proteome</keyword>
<dbReference type="EMBL" id="BGPR01026772">
    <property type="protein sequence ID" value="GBN96773.1"/>
    <property type="molecule type" value="Genomic_DNA"/>
</dbReference>
<dbReference type="Proteomes" id="UP000499080">
    <property type="component" value="Unassembled WGS sequence"/>
</dbReference>
<protein>
    <submittedName>
        <fullName evidence="1">Uncharacterized protein</fullName>
    </submittedName>
</protein>